<proteinExistence type="predicted"/>
<sequence>MPSVSRCLPARWLWLCAGLVSLSAGVVGLFVPLLPTTVFILMAAACFARSSPRLHGWLLRHPRLGPAIVHWQRHRAIAPRAKRLALVSMAASFSLSLALLPSVAWVYVIVVTIWALLSLWMWRLPEMPEPVGIKVEPASSSGV</sequence>
<evidence type="ECO:0000313" key="3">
    <source>
        <dbReference type="Proteomes" id="UP000294801"/>
    </source>
</evidence>
<dbReference type="EMBL" id="SMDA01000005">
    <property type="protein sequence ID" value="TCW31502.1"/>
    <property type="molecule type" value="Genomic_DNA"/>
</dbReference>
<gene>
    <name evidence="2" type="ORF">EV669_105204</name>
</gene>
<organism evidence="2 3">
    <name type="scientific">Gulbenkiania mobilis</name>
    <dbReference type="NCBI Taxonomy" id="397457"/>
    <lineage>
        <taxon>Bacteria</taxon>
        <taxon>Pseudomonadati</taxon>
        <taxon>Pseudomonadota</taxon>
        <taxon>Betaproteobacteria</taxon>
        <taxon>Neisseriales</taxon>
        <taxon>Chromobacteriaceae</taxon>
        <taxon>Gulbenkiania</taxon>
    </lineage>
</organism>
<dbReference type="InterPro" id="IPR007401">
    <property type="entry name" value="DUF454"/>
</dbReference>
<accession>A0ABY2CW72</accession>
<keyword evidence="1" id="KW-0812">Transmembrane</keyword>
<name>A0ABY2CW72_GULMO</name>
<dbReference type="Pfam" id="PF04304">
    <property type="entry name" value="DUF454"/>
    <property type="match status" value="1"/>
</dbReference>
<dbReference type="PANTHER" id="PTHR35813">
    <property type="entry name" value="INNER MEMBRANE PROTEIN YBAN"/>
    <property type="match status" value="1"/>
</dbReference>
<dbReference type="PANTHER" id="PTHR35813:SF1">
    <property type="entry name" value="INNER MEMBRANE PROTEIN YBAN"/>
    <property type="match status" value="1"/>
</dbReference>
<feature type="transmembrane region" description="Helical" evidence="1">
    <location>
        <begin position="104"/>
        <end position="122"/>
    </location>
</feature>
<feature type="transmembrane region" description="Helical" evidence="1">
    <location>
        <begin position="12"/>
        <end position="31"/>
    </location>
</feature>
<dbReference type="RefSeq" id="WP_165922742.1">
    <property type="nucleotide sequence ID" value="NZ_SMDA01000005.1"/>
</dbReference>
<comment type="caution">
    <text evidence="2">The sequence shown here is derived from an EMBL/GenBank/DDBJ whole genome shotgun (WGS) entry which is preliminary data.</text>
</comment>
<evidence type="ECO:0000313" key="2">
    <source>
        <dbReference type="EMBL" id="TCW31502.1"/>
    </source>
</evidence>
<evidence type="ECO:0000256" key="1">
    <source>
        <dbReference type="SAM" id="Phobius"/>
    </source>
</evidence>
<reference evidence="2 3" key="1">
    <citation type="submission" date="2019-03" db="EMBL/GenBank/DDBJ databases">
        <title>Genomic Encyclopedia of Type Strains, Phase IV (KMG-IV): sequencing the most valuable type-strain genomes for metagenomic binning, comparative biology and taxonomic classification.</title>
        <authorList>
            <person name="Goeker M."/>
        </authorList>
    </citation>
    <scope>NUCLEOTIDE SEQUENCE [LARGE SCALE GENOMIC DNA]</scope>
    <source>
        <strain evidence="2 3">DSM 18507</strain>
    </source>
</reference>
<protein>
    <recommendedName>
        <fullName evidence="4">DUF454 domain-containing protein</fullName>
    </recommendedName>
</protein>
<dbReference type="PIRSF" id="PIRSF016789">
    <property type="entry name" value="DUF454"/>
    <property type="match status" value="1"/>
</dbReference>
<keyword evidence="1" id="KW-1133">Transmembrane helix</keyword>
<keyword evidence="1" id="KW-0472">Membrane</keyword>
<evidence type="ECO:0008006" key="4">
    <source>
        <dbReference type="Google" id="ProtNLM"/>
    </source>
</evidence>
<keyword evidence="3" id="KW-1185">Reference proteome</keyword>
<dbReference type="Proteomes" id="UP000294801">
    <property type="component" value="Unassembled WGS sequence"/>
</dbReference>